<dbReference type="EMBL" id="CM000644">
    <property type="protein sequence ID" value="EED90566.1"/>
    <property type="molecule type" value="Genomic_DNA"/>
</dbReference>
<keyword evidence="3" id="KW-1185">Reference proteome</keyword>
<dbReference type="PANTHER" id="PTHR13132:SF29">
    <property type="entry name" value="ALPHA-(1,6)-FUCOSYLTRANSFERASE"/>
    <property type="match status" value="1"/>
</dbReference>
<evidence type="ECO:0000313" key="3">
    <source>
        <dbReference type="Proteomes" id="UP000001449"/>
    </source>
</evidence>
<dbReference type="OMA" id="LIQHPTW"/>
<evidence type="ECO:0008006" key="4">
    <source>
        <dbReference type="Google" id="ProtNLM"/>
    </source>
</evidence>
<sequence>MTSRASAAATKQTAPHNEINKNTKSIAIGSLISCSVFYSTWWIDVVSPSPSSITRASPQPSSSYQPYHESLLPQQQHQQHQRLLQSTSNPSIYQSYISTAGKCTNDDILLFLPHPFARHGHASQLNSYILASLLATFLNKALVILEAPVELVSRVYSGGSLSRLIQHPTWLSRGCDIPTCDGTFTYSNWDEIRQSQEENYNTDQLPREVQCSGSGDESYGREYSVMVMGGVELRQFFERILKAKMLNPSSIKQHERMYNWAFRLGASPDEAIVFSQLDKEIEIWDYLAALISRSGLLKFQPWIARDVAKFLHSVDIDLGGADDLSTGAGGIASSATYDAIHVRRGDKLITESRGEVIKYWRDQGYCDETQQPLDYIPFSHYLKQGWDGLMEEIAMLPKGSGGSTIVAGCHKLKFIFSPLAKKDTSLYLNFRGDESDCAERYTRNIAGIADLMILINSDVFVGEFNSNWGRLVRLFRTSLLEEEIGGGSGGGWKHFWGMFGNDLATKTGSRGAPSNLRQTQQQHHQQQQTSTSARQDLVFVKDTIVAFGAPHPGWPGF</sequence>
<dbReference type="InParanoid" id="B8C6G7"/>
<protein>
    <recommendedName>
        <fullName evidence="4">O-fucosyltransferase family protein</fullName>
    </recommendedName>
</protein>
<dbReference type="Proteomes" id="UP000001449">
    <property type="component" value="Chromosome 8"/>
</dbReference>
<dbReference type="eggNOG" id="ENOG502T589">
    <property type="taxonomic scope" value="Eukaryota"/>
</dbReference>
<dbReference type="AlphaFoldDB" id="B8C6G7"/>
<dbReference type="GeneID" id="7443459"/>
<dbReference type="PANTHER" id="PTHR13132">
    <property type="entry name" value="ALPHA- 1,6 -FUCOSYLTRANSFERASE"/>
    <property type="match status" value="1"/>
</dbReference>
<dbReference type="RefSeq" id="XP_002291715.1">
    <property type="nucleotide sequence ID" value="XM_002291679.1"/>
</dbReference>
<organism evidence="2 3">
    <name type="scientific">Thalassiosira pseudonana</name>
    <name type="common">Marine diatom</name>
    <name type="synonym">Cyclotella nana</name>
    <dbReference type="NCBI Taxonomy" id="35128"/>
    <lineage>
        <taxon>Eukaryota</taxon>
        <taxon>Sar</taxon>
        <taxon>Stramenopiles</taxon>
        <taxon>Ochrophyta</taxon>
        <taxon>Bacillariophyta</taxon>
        <taxon>Coscinodiscophyceae</taxon>
        <taxon>Thalassiosirophycidae</taxon>
        <taxon>Thalassiosirales</taxon>
        <taxon>Thalassiosiraceae</taxon>
        <taxon>Thalassiosira</taxon>
    </lineage>
</organism>
<dbReference type="PaxDb" id="35128-Thaps7420"/>
<feature type="compositionally biased region" description="Low complexity" evidence="1">
    <location>
        <begin position="518"/>
        <end position="532"/>
    </location>
</feature>
<gene>
    <name evidence="2" type="ORF">THAPSDRAFT_7420</name>
</gene>
<name>B8C6G7_THAPS</name>
<reference evidence="2 3" key="1">
    <citation type="journal article" date="2004" name="Science">
        <title>The genome of the diatom Thalassiosira pseudonana: ecology, evolution, and metabolism.</title>
        <authorList>
            <person name="Armbrust E.V."/>
            <person name="Berges J.A."/>
            <person name="Bowler C."/>
            <person name="Green B.R."/>
            <person name="Martinez D."/>
            <person name="Putnam N.H."/>
            <person name="Zhou S."/>
            <person name="Allen A.E."/>
            <person name="Apt K.E."/>
            <person name="Bechner M."/>
            <person name="Brzezinski M.A."/>
            <person name="Chaal B.K."/>
            <person name="Chiovitti A."/>
            <person name="Davis A.K."/>
            <person name="Demarest M.S."/>
            <person name="Detter J.C."/>
            <person name="Glavina T."/>
            <person name="Goodstein D."/>
            <person name="Hadi M.Z."/>
            <person name="Hellsten U."/>
            <person name="Hildebrand M."/>
            <person name="Jenkins B.D."/>
            <person name="Jurka J."/>
            <person name="Kapitonov V.V."/>
            <person name="Kroger N."/>
            <person name="Lau W.W."/>
            <person name="Lane T.W."/>
            <person name="Larimer F.W."/>
            <person name="Lippmeier J.C."/>
            <person name="Lucas S."/>
            <person name="Medina M."/>
            <person name="Montsant A."/>
            <person name="Obornik M."/>
            <person name="Parker M.S."/>
            <person name="Palenik B."/>
            <person name="Pazour G.J."/>
            <person name="Richardson P.M."/>
            <person name="Rynearson T.A."/>
            <person name="Saito M.A."/>
            <person name="Schwartz D.C."/>
            <person name="Thamatrakoln K."/>
            <person name="Valentin K."/>
            <person name="Vardi A."/>
            <person name="Wilkerson F.P."/>
            <person name="Rokhsar D.S."/>
        </authorList>
    </citation>
    <scope>NUCLEOTIDE SEQUENCE [LARGE SCALE GENOMIC DNA]</scope>
    <source>
        <strain evidence="2 3">CCMP1335</strain>
    </source>
</reference>
<evidence type="ECO:0000313" key="2">
    <source>
        <dbReference type="EMBL" id="EED90566.1"/>
    </source>
</evidence>
<feature type="region of interest" description="Disordered" evidence="1">
    <location>
        <begin position="507"/>
        <end position="532"/>
    </location>
</feature>
<accession>B8C6G7</accession>
<proteinExistence type="predicted"/>
<dbReference type="KEGG" id="tps:THAPSDRAFT_7420"/>
<evidence type="ECO:0000256" key="1">
    <source>
        <dbReference type="SAM" id="MobiDB-lite"/>
    </source>
</evidence>
<dbReference type="HOGENOM" id="CLU_489616_0_0_1"/>
<reference evidence="2 3" key="2">
    <citation type="journal article" date="2008" name="Nature">
        <title>The Phaeodactylum genome reveals the evolutionary history of diatom genomes.</title>
        <authorList>
            <person name="Bowler C."/>
            <person name="Allen A.E."/>
            <person name="Badger J.H."/>
            <person name="Grimwood J."/>
            <person name="Jabbari K."/>
            <person name="Kuo A."/>
            <person name="Maheswari U."/>
            <person name="Martens C."/>
            <person name="Maumus F."/>
            <person name="Otillar R.P."/>
            <person name="Rayko E."/>
            <person name="Salamov A."/>
            <person name="Vandepoele K."/>
            <person name="Beszteri B."/>
            <person name="Gruber A."/>
            <person name="Heijde M."/>
            <person name="Katinka M."/>
            <person name="Mock T."/>
            <person name="Valentin K."/>
            <person name="Verret F."/>
            <person name="Berges J.A."/>
            <person name="Brownlee C."/>
            <person name="Cadoret J.P."/>
            <person name="Chiovitti A."/>
            <person name="Choi C.J."/>
            <person name="Coesel S."/>
            <person name="De Martino A."/>
            <person name="Detter J.C."/>
            <person name="Durkin C."/>
            <person name="Falciatore A."/>
            <person name="Fournet J."/>
            <person name="Haruta M."/>
            <person name="Huysman M.J."/>
            <person name="Jenkins B.D."/>
            <person name="Jiroutova K."/>
            <person name="Jorgensen R.E."/>
            <person name="Joubert Y."/>
            <person name="Kaplan A."/>
            <person name="Kroger N."/>
            <person name="Kroth P.G."/>
            <person name="La Roche J."/>
            <person name="Lindquist E."/>
            <person name="Lommer M."/>
            <person name="Martin-Jezequel V."/>
            <person name="Lopez P.J."/>
            <person name="Lucas S."/>
            <person name="Mangogna M."/>
            <person name="McGinnis K."/>
            <person name="Medlin L.K."/>
            <person name="Montsant A."/>
            <person name="Oudot-Le Secq M.P."/>
            <person name="Napoli C."/>
            <person name="Obornik M."/>
            <person name="Parker M.S."/>
            <person name="Petit J.L."/>
            <person name="Porcel B.M."/>
            <person name="Poulsen N."/>
            <person name="Robison M."/>
            <person name="Rychlewski L."/>
            <person name="Rynearson T.A."/>
            <person name="Schmutz J."/>
            <person name="Shapiro H."/>
            <person name="Siaut M."/>
            <person name="Stanley M."/>
            <person name="Sussman M.R."/>
            <person name="Taylor A.R."/>
            <person name="Vardi A."/>
            <person name="von Dassow P."/>
            <person name="Vyverman W."/>
            <person name="Willis A."/>
            <person name="Wyrwicz L.S."/>
            <person name="Rokhsar D.S."/>
            <person name="Weissenbach J."/>
            <person name="Armbrust E.V."/>
            <person name="Green B.R."/>
            <person name="Van de Peer Y."/>
            <person name="Grigoriev I.V."/>
        </authorList>
    </citation>
    <scope>NUCLEOTIDE SEQUENCE [LARGE SCALE GENOMIC DNA]</scope>
    <source>
        <strain evidence="2 3">CCMP1335</strain>
    </source>
</reference>